<proteinExistence type="predicted"/>
<dbReference type="RefSeq" id="WP_218561536.1">
    <property type="nucleotide sequence ID" value="NZ_CP076642.1"/>
</dbReference>
<keyword evidence="3" id="KW-0269">Exonuclease</keyword>
<organism evidence="5 6">
    <name type="scientific">Vibrio ostreae</name>
    <dbReference type="NCBI Taxonomy" id="2841925"/>
    <lineage>
        <taxon>Bacteria</taxon>
        <taxon>Pseudomonadati</taxon>
        <taxon>Pseudomonadota</taxon>
        <taxon>Gammaproteobacteria</taxon>
        <taxon>Vibrionales</taxon>
        <taxon>Vibrionaceae</taxon>
        <taxon>Vibrio</taxon>
    </lineage>
</organism>
<name>A0A975U5X1_9VIBR</name>
<evidence type="ECO:0000256" key="2">
    <source>
        <dbReference type="ARBA" id="ARBA00022801"/>
    </source>
</evidence>
<keyword evidence="2" id="KW-0378">Hydrolase</keyword>
<dbReference type="AlphaFoldDB" id="A0A975U5X1"/>
<dbReference type="CDD" id="cd06127">
    <property type="entry name" value="DEDDh"/>
    <property type="match status" value="1"/>
</dbReference>
<dbReference type="GO" id="GO:0006259">
    <property type="term" value="P:DNA metabolic process"/>
    <property type="evidence" value="ECO:0007669"/>
    <property type="project" value="UniProtKB-ARBA"/>
</dbReference>
<protein>
    <submittedName>
        <fullName evidence="5">DNA polymerase III subunit epsilon</fullName>
    </submittedName>
</protein>
<evidence type="ECO:0000313" key="6">
    <source>
        <dbReference type="Proteomes" id="UP000694232"/>
    </source>
</evidence>
<dbReference type="InterPro" id="IPR013520">
    <property type="entry name" value="Ribonucl_H"/>
</dbReference>
<dbReference type="SMART" id="SM00479">
    <property type="entry name" value="EXOIII"/>
    <property type="match status" value="1"/>
</dbReference>
<dbReference type="PANTHER" id="PTHR30231">
    <property type="entry name" value="DNA POLYMERASE III SUBUNIT EPSILON"/>
    <property type="match status" value="1"/>
</dbReference>
<dbReference type="GO" id="GO:0008408">
    <property type="term" value="F:3'-5' exonuclease activity"/>
    <property type="evidence" value="ECO:0007669"/>
    <property type="project" value="TreeGrafter"/>
</dbReference>
<keyword evidence="1" id="KW-0540">Nuclease</keyword>
<sequence length="241" mass="26966">MLNALKRRFGGGYHKMVKQHQRLAARRDWPTGLEHYFSQALPSLEALVYQMDMVAFDFETSGVNASQDQILSIGWVGITMDHIDVAASEELFVRHPEFVTADSAVINHITPDVLSQGVTLDDAMDQLFNQLAGKIALVHGACIERAFVAQYMRERFGVEHFPCVWIDTLHIEKQMTYAGKTAPGTSFQLNDVRRRYALPQYSSHSATIDALATAELFTAQIKSLFKGHSPRVAKLAAPLFL</sequence>
<dbReference type="Pfam" id="PF00929">
    <property type="entry name" value="RNase_T"/>
    <property type="match status" value="1"/>
</dbReference>
<keyword evidence="6" id="KW-1185">Reference proteome</keyword>
<dbReference type="Proteomes" id="UP000694232">
    <property type="component" value="Chromosome 2"/>
</dbReference>
<accession>A0A975U5X1</accession>
<reference evidence="5" key="1">
    <citation type="submission" date="2021-06" db="EMBL/GenBank/DDBJ databases">
        <title>Vibrio nov. sp., novel gut bacterium isolated from Yellow Sea oyster.</title>
        <authorList>
            <person name="Muhammad N."/>
            <person name="Nguyen T.H."/>
            <person name="Lee Y.-J."/>
            <person name="Ko J."/>
            <person name="Kim S.-G."/>
        </authorList>
    </citation>
    <scope>NUCLEOTIDE SEQUENCE</scope>
    <source>
        <strain evidence="5">OG9-811</strain>
    </source>
</reference>
<gene>
    <name evidence="5" type="ORF">KNV97_03585</name>
</gene>
<dbReference type="EMBL" id="CP076642">
    <property type="protein sequence ID" value="QXO15515.1"/>
    <property type="molecule type" value="Genomic_DNA"/>
</dbReference>
<dbReference type="PANTHER" id="PTHR30231:SF4">
    <property type="entry name" value="PROTEIN NEN2"/>
    <property type="match status" value="1"/>
</dbReference>
<evidence type="ECO:0000313" key="5">
    <source>
        <dbReference type="EMBL" id="QXO15515.1"/>
    </source>
</evidence>
<dbReference type="KEGG" id="vos:KNV97_03585"/>
<feature type="domain" description="Exonuclease" evidence="4">
    <location>
        <begin position="52"/>
        <end position="226"/>
    </location>
</feature>
<dbReference type="GO" id="GO:0005829">
    <property type="term" value="C:cytosol"/>
    <property type="evidence" value="ECO:0007669"/>
    <property type="project" value="TreeGrafter"/>
</dbReference>
<evidence type="ECO:0000256" key="3">
    <source>
        <dbReference type="ARBA" id="ARBA00022839"/>
    </source>
</evidence>
<evidence type="ECO:0000256" key="1">
    <source>
        <dbReference type="ARBA" id="ARBA00022722"/>
    </source>
</evidence>
<evidence type="ECO:0000259" key="4">
    <source>
        <dbReference type="SMART" id="SM00479"/>
    </source>
</evidence>